<dbReference type="InterPro" id="IPR005900">
    <property type="entry name" value="6-phosphogluconolactonase_DevB"/>
</dbReference>
<dbReference type="Pfam" id="PF01182">
    <property type="entry name" value="Glucosamine_iso"/>
    <property type="match status" value="1"/>
</dbReference>
<keyword evidence="7 9" id="KW-0378">Hydrolase</keyword>
<reference evidence="9 10" key="1">
    <citation type="submission" date="2019-05" db="EMBL/GenBank/DDBJ databases">
        <title>Draft Whole-Genome sequence of the green sulfur bacterium Prosthecochloris vibrioformis DSM 260.</title>
        <authorList>
            <person name="Meyer T.E."/>
            <person name="Kyndt J.A."/>
        </authorList>
    </citation>
    <scope>NUCLEOTIDE SEQUENCE [LARGE SCALE GENOMIC DNA]</scope>
    <source>
        <strain evidence="9 10">DSM 260</strain>
    </source>
</reference>
<dbReference type="InterPro" id="IPR039104">
    <property type="entry name" value="6PGL"/>
</dbReference>
<dbReference type="EC" id="3.1.1.31" evidence="5 7"/>
<name>A0A5C4S3Y1_PROVB</name>
<keyword evidence="10" id="KW-1185">Reference proteome</keyword>
<sequence>MQPHIACTKATEAQLVTAAASCITSLASKAVETHGSCTLALSGGSSPRKLYNHLARKAVPASSGMPWQQTQLFWGDERCVPSGAPESNYRMAQKELFDRIVIPESNIHPMPHVTSNYAQAAERYGEELAAAFENRMRNDLPLFDIIILGLGPDGHTASLFPGDAMALSEKSAWVTEATAPEAMSPRHRLTLTLPVINNANAIVFYVPGKAKKVLAEEIMHGKRPLLPAGMVTPAEGTLHWFISS</sequence>
<evidence type="ECO:0000256" key="7">
    <source>
        <dbReference type="RuleBase" id="RU365095"/>
    </source>
</evidence>
<evidence type="ECO:0000256" key="1">
    <source>
        <dbReference type="ARBA" id="ARBA00000832"/>
    </source>
</evidence>
<comment type="caution">
    <text evidence="9">The sequence shown here is derived from an EMBL/GenBank/DDBJ whole genome shotgun (WGS) entry which is preliminary data.</text>
</comment>
<comment type="catalytic activity">
    <reaction evidence="1 7">
        <text>6-phospho-D-glucono-1,5-lactone + H2O = 6-phospho-D-gluconate + H(+)</text>
        <dbReference type="Rhea" id="RHEA:12556"/>
        <dbReference type="ChEBI" id="CHEBI:15377"/>
        <dbReference type="ChEBI" id="CHEBI:15378"/>
        <dbReference type="ChEBI" id="CHEBI:57955"/>
        <dbReference type="ChEBI" id="CHEBI:58759"/>
        <dbReference type="EC" id="3.1.1.31"/>
    </reaction>
</comment>
<dbReference type="Proteomes" id="UP000309544">
    <property type="component" value="Unassembled WGS sequence"/>
</dbReference>
<dbReference type="EMBL" id="VDCI01000001">
    <property type="protein sequence ID" value="TNJ37908.1"/>
    <property type="molecule type" value="Genomic_DNA"/>
</dbReference>
<evidence type="ECO:0000313" key="9">
    <source>
        <dbReference type="EMBL" id="TNJ37908.1"/>
    </source>
</evidence>
<gene>
    <name evidence="7 9" type="primary">pgl</name>
    <name evidence="9" type="ORF">FGF68_01655</name>
</gene>
<evidence type="ECO:0000256" key="4">
    <source>
        <dbReference type="ARBA" id="ARBA00010662"/>
    </source>
</evidence>
<dbReference type="InterPro" id="IPR037171">
    <property type="entry name" value="NagB/RpiA_transferase-like"/>
</dbReference>
<dbReference type="CDD" id="cd01400">
    <property type="entry name" value="6PGL"/>
    <property type="match status" value="1"/>
</dbReference>
<comment type="similarity">
    <text evidence="4 7">Belongs to the glucosamine/galactosamine-6-phosphate isomerase family. 6-phosphogluconolactonase subfamily.</text>
</comment>
<dbReference type="InterPro" id="IPR006148">
    <property type="entry name" value="Glc/Gal-6P_isomerase"/>
</dbReference>
<dbReference type="GO" id="GO:0006098">
    <property type="term" value="P:pentose-phosphate shunt"/>
    <property type="evidence" value="ECO:0007669"/>
    <property type="project" value="UniProtKB-UniPathway"/>
</dbReference>
<accession>A0A5C4S3Y1</accession>
<evidence type="ECO:0000313" key="10">
    <source>
        <dbReference type="Proteomes" id="UP000309544"/>
    </source>
</evidence>
<dbReference type="Gene3D" id="3.40.50.1360">
    <property type="match status" value="1"/>
</dbReference>
<evidence type="ECO:0000256" key="5">
    <source>
        <dbReference type="ARBA" id="ARBA00013198"/>
    </source>
</evidence>
<proteinExistence type="inferred from homology"/>
<dbReference type="PANTHER" id="PTHR11054">
    <property type="entry name" value="6-PHOSPHOGLUCONOLACTONASE"/>
    <property type="match status" value="1"/>
</dbReference>
<evidence type="ECO:0000259" key="8">
    <source>
        <dbReference type="Pfam" id="PF01182"/>
    </source>
</evidence>
<dbReference type="GO" id="GO:0017057">
    <property type="term" value="F:6-phosphogluconolactonase activity"/>
    <property type="evidence" value="ECO:0007669"/>
    <property type="project" value="UniProtKB-UniRule"/>
</dbReference>
<evidence type="ECO:0000256" key="2">
    <source>
        <dbReference type="ARBA" id="ARBA00002681"/>
    </source>
</evidence>
<dbReference type="SUPFAM" id="SSF100950">
    <property type="entry name" value="NagB/RpiA/CoA transferase-like"/>
    <property type="match status" value="1"/>
</dbReference>
<evidence type="ECO:0000256" key="3">
    <source>
        <dbReference type="ARBA" id="ARBA00004961"/>
    </source>
</evidence>
<protein>
    <recommendedName>
        <fullName evidence="6 7">6-phosphogluconolactonase</fullName>
        <shortName evidence="7">6PGL</shortName>
        <ecNumber evidence="5 7">3.1.1.31</ecNumber>
    </recommendedName>
</protein>
<feature type="domain" description="Glucosamine/galactosamine-6-phosphate isomerase" evidence="8">
    <location>
        <begin position="11"/>
        <end position="240"/>
    </location>
</feature>
<dbReference type="GO" id="GO:0005975">
    <property type="term" value="P:carbohydrate metabolic process"/>
    <property type="evidence" value="ECO:0007669"/>
    <property type="project" value="UniProtKB-UniRule"/>
</dbReference>
<dbReference type="PANTHER" id="PTHR11054:SF0">
    <property type="entry name" value="6-PHOSPHOGLUCONOLACTONASE"/>
    <property type="match status" value="1"/>
</dbReference>
<comment type="pathway">
    <text evidence="3 7">Carbohydrate degradation; pentose phosphate pathway; D-ribulose 5-phosphate from D-glucose 6-phosphate (oxidative stage): step 2/3.</text>
</comment>
<evidence type="ECO:0000256" key="6">
    <source>
        <dbReference type="ARBA" id="ARBA00020337"/>
    </source>
</evidence>
<comment type="function">
    <text evidence="2 7">Hydrolysis of 6-phosphogluconolactone to 6-phosphogluconate.</text>
</comment>
<dbReference type="NCBIfam" id="TIGR01198">
    <property type="entry name" value="pgl"/>
    <property type="match status" value="1"/>
</dbReference>
<organism evidence="9 10">
    <name type="scientific">Prosthecochloris vibrioformis</name>
    <name type="common">Chlorobium vibrioforme</name>
    <dbReference type="NCBI Taxonomy" id="1098"/>
    <lineage>
        <taxon>Bacteria</taxon>
        <taxon>Pseudomonadati</taxon>
        <taxon>Chlorobiota</taxon>
        <taxon>Chlorobiia</taxon>
        <taxon>Chlorobiales</taxon>
        <taxon>Chlorobiaceae</taxon>
        <taxon>Prosthecochloris</taxon>
    </lineage>
</organism>
<dbReference type="AlphaFoldDB" id="A0A5C4S3Y1"/>
<dbReference type="UniPathway" id="UPA00115">
    <property type="reaction ID" value="UER00409"/>
</dbReference>